<dbReference type="AlphaFoldDB" id="R7UB94"/>
<dbReference type="OrthoDB" id="2272012at2759"/>
<gene>
    <name evidence="5" type="ORF">CAPTEDRAFT_227441</name>
</gene>
<reference evidence="5 7" key="2">
    <citation type="journal article" date="2013" name="Nature">
        <title>Insights into bilaterian evolution from three spiralian genomes.</title>
        <authorList>
            <person name="Simakov O."/>
            <person name="Marletaz F."/>
            <person name="Cho S.J."/>
            <person name="Edsinger-Gonzales E."/>
            <person name="Havlak P."/>
            <person name="Hellsten U."/>
            <person name="Kuo D.H."/>
            <person name="Larsson T."/>
            <person name="Lv J."/>
            <person name="Arendt D."/>
            <person name="Savage R."/>
            <person name="Osoegawa K."/>
            <person name="de Jong P."/>
            <person name="Grimwood J."/>
            <person name="Chapman J.A."/>
            <person name="Shapiro H."/>
            <person name="Aerts A."/>
            <person name="Otillar R.P."/>
            <person name="Terry A.Y."/>
            <person name="Boore J.L."/>
            <person name="Grigoriev I.V."/>
            <person name="Lindberg D.R."/>
            <person name="Seaver E.C."/>
            <person name="Weisblat D.A."/>
            <person name="Putnam N.H."/>
            <person name="Rokhsar D.S."/>
        </authorList>
    </citation>
    <scope>NUCLEOTIDE SEQUENCE</scope>
    <source>
        <strain evidence="5 7">I ESC-2004</strain>
    </source>
</reference>
<evidence type="ECO:0000259" key="4">
    <source>
        <dbReference type="PROSITE" id="PS50106"/>
    </source>
</evidence>
<evidence type="ECO:0000313" key="5">
    <source>
        <dbReference type="EMBL" id="ELU00522.1"/>
    </source>
</evidence>
<evidence type="ECO:0000313" key="6">
    <source>
        <dbReference type="EnsemblMetazoa" id="CapteP227441"/>
    </source>
</evidence>
<evidence type="ECO:0000256" key="1">
    <source>
        <dbReference type="SAM" id="MobiDB-lite"/>
    </source>
</evidence>
<feature type="domain" description="PH" evidence="2">
    <location>
        <begin position="518"/>
        <end position="616"/>
    </location>
</feature>
<dbReference type="OMA" id="GMDSPAN"/>
<feature type="compositionally biased region" description="Polar residues" evidence="1">
    <location>
        <begin position="414"/>
        <end position="439"/>
    </location>
</feature>
<dbReference type="PANTHER" id="PTHR46848">
    <property type="entry name" value="REGULATOR OF G-PROTEIN SIGNALING 3"/>
    <property type="match status" value="1"/>
</dbReference>
<keyword evidence="7" id="KW-1185">Reference proteome</keyword>
<evidence type="ECO:0000259" key="3">
    <source>
        <dbReference type="PROSITE" id="PS50010"/>
    </source>
</evidence>
<dbReference type="CDD" id="cd00821">
    <property type="entry name" value="PH"/>
    <property type="match status" value="1"/>
</dbReference>
<dbReference type="EMBL" id="KB305931">
    <property type="protein sequence ID" value="ELU00522.1"/>
    <property type="molecule type" value="Genomic_DNA"/>
</dbReference>
<dbReference type="Gene3D" id="2.30.29.30">
    <property type="entry name" value="Pleckstrin-homology domain (PH domain)/Phosphotyrosine-binding domain (PTB)"/>
    <property type="match status" value="1"/>
</dbReference>
<feature type="domain" description="PDZ" evidence="4">
    <location>
        <begin position="75"/>
        <end position="152"/>
    </location>
</feature>
<dbReference type="InterPro" id="IPR011993">
    <property type="entry name" value="PH-like_dom_sf"/>
</dbReference>
<feature type="compositionally biased region" description="Basic and acidic residues" evidence="1">
    <location>
        <begin position="454"/>
        <end position="474"/>
    </location>
</feature>
<dbReference type="SUPFAM" id="SSF50729">
    <property type="entry name" value="PH domain-like"/>
    <property type="match status" value="1"/>
</dbReference>
<reference evidence="6" key="3">
    <citation type="submission" date="2015-06" db="UniProtKB">
        <authorList>
            <consortium name="EnsemblMetazoa"/>
        </authorList>
    </citation>
    <scope>IDENTIFICATION</scope>
</reference>
<dbReference type="InterPro" id="IPR001849">
    <property type="entry name" value="PH_domain"/>
</dbReference>
<dbReference type="InterPro" id="IPR041489">
    <property type="entry name" value="PDZ_6"/>
</dbReference>
<accession>R7UB94</accession>
<dbReference type="EMBL" id="AMQN01009672">
    <property type="status" value="NOT_ANNOTATED_CDS"/>
    <property type="molecule type" value="Genomic_DNA"/>
</dbReference>
<dbReference type="InterPro" id="IPR035899">
    <property type="entry name" value="DBL_dom_sf"/>
</dbReference>
<dbReference type="SUPFAM" id="SSF48065">
    <property type="entry name" value="DBL homology domain (DH-domain)"/>
    <property type="match status" value="1"/>
</dbReference>
<evidence type="ECO:0008006" key="8">
    <source>
        <dbReference type="Google" id="ProtNLM"/>
    </source>
</evidence>
<name>R7UB94_CAPTE</name>
<evidence type="ECO:0000259" key="2">
    <source>
        <dbReference type="PROSITE" id="PS50003"/>
    </source>
</evidence>
<dbReference type="GO" id="GO:0005634">
    <property type="term" value="C:nucleus"/>
    <property type="evidence" value="ECO:0007669"/>
    <property type="project" value="TreeGrafter"/>
</dbReference>
<protein>
    <recommendedName>
        <fullName evidence="8">PDZ domain-containing protein</fullName>
    </recommendedName>
</protein>
<dbReference type="PROSITE" id="PS50106">
    <property type="entry name" value="PDZ"/>
    <property type="match status" value="1"/>
</dbReference>
<dbReference type="Pfam" id="PF17820">
    <property type="entry name" value="PDZ_6"/>
    <property type="match status" value="1"/>
</dbReference>
<evidence type="ECO:0000313" key="7">
    <source>
        <dbReference type="Proteomes" id="UP000014760"/>
    </source>
</evidence>
<dbReference type="InterPro" id="IPR036034">
    <property type="entry name" value="PDZ_sf"/>
</dbReference>
<feature type="region of interest" description="Disordered" evidence="1">
    <location>
        <begin position="414"/>
        <end position="483"/>
    </location>
</feature>
<dbReference type="InterPro" id="IPR001478">
    <property type="entry name" value="PDZ"/>
</dbReference>
<feature type="region of interest" description="Disordered" evidence="1">
    <location>
        <begin position="15"/>
        <end position="52"/>
    </location>
</feature>
<dbReference type="PROSITE" id="PS50003">
    <property type="entry name" value="PH_DOMAIN"/>
    <property type="match status" value="1"/>
</dbReference>
<dbReference type="InterPro" id="IPR000219">
    <property type="entry name" value="DH_dom"/>
</dbReference>
<dbReference type="PANTHER" id="PTHR46848:SF1">
    <property type="entry name" value="REGULATOR OF G-PROTEIN SIGNALING 3"/>
    <property type="match status" value="1"/>
</dbReference>
<proteinExistence type="predicted"/>
<dbReference type="HOGENOM" id="CLU_013905_0_0_1"/>
<dbReference type="SMART" id="SM00228">
    <property type="entry name" value="PDZ"/>
    <property type="match status" value="1"/>
</dbReference>
<dbReference type="Proteomes" id="UP000014760">
    <property type="component" value="Unassembled WGS sequence"/>
</dbReference>
<dbReference type="SUPFAM" id="SSF50156">
    <property type="entry name" value="PDZ domain-like"/>
    <property type="match status" value="1"/>
</dbReference>
<dbReference type="SMART" id="SM00233">
    <property type="entry name" value="PH"/>
    <property type="match status" value="1"/>
</dbReference>
<feature type="domain" description="DH" evidence="3">
    <location>
        <begin position="234"/>
        <end position="417"/>
    </location>
</feature>
<dbReference type="Pfam" id="PF00621">
    <property type="entry name" value="RhoGEF"/>
    <property type="match status" value="1"/>
</dbReference>
<dbReference type="GO" id="GO:0005085">
    <property type="term" value="F:guanyl-nucleotide exchange factor activity"/>
    <property type="evidence" value="ECO:0007669"/>
    <property type="project" value="InterPro"/>
</dbReference>
<dbReference type="PROSITE" id="PS50010">
    <property type="entry name" value="DH_2"/>
    <property type="match status" value="1"/>
</dbReference>
<reference evidence="7" key="1">
    <citation type="submission" date="2012-12" db="EMBL/GenBank/DDBJ databases">
        <authorList>
            <person name="Hellsten U."/>
            <person name="Grimwood J."/>
            <person name="Chapman J.A."/>
            <person name="Shapiro H."/>
            <person name="Aerts A."/>
            <person name="Otillar R.P."/>
            <person name="Terry A.Y."/>
            <person name="Boore J.L."/>
            <person name="Simakov O."/>
            <person name="Marletaz F."/>
            <person name="Cho S.-J."/>
            <person name="Edsinger-Gonzales E."/>
            <person name="Havlak P."/>
            <person name="Kuo D.-H."/>
            <person name="Larsson T."/>
            <person name="Lv J."/>
            <person name="Arendt D."/>
            <person name="Savage R."/>
            <person name="Osoegawa K."/>
            <person name="de Jong P."/>
            <person name="Lindberg D.R."/>
            <person name="Seaver E.C."/>
            <person name="Weisblat D.A."/>
            <person name="Putnam N.H."/>
            <person name="Grigoriev I.V."/>
            <person name="Rokhsar D.S."/>
        </authorList>
    </citation>
    <scope>NUCLEOTIDE SEQUENCE</scope>
    <source>
        <strain evidence="7">I ESC-2004</strain>
    </source>
</reference>
<dbReference type="Gene3D" id="1.20.900.10">
    <property type="entry name" value="Dbl homology (DH) domain"/>
    <property type="match status" value="1"/>
</dbReference>
<dbReference type="EnsemblMetazoa" id="CapteT227441">
    <property type="protein sequence ID" value="CapteP227441"/>
    <property type="gene ID" value="CapteG227441"/>
</dbReference>
<dbReference type="STRING" id="283909.R7UB94"/>
<organism evidence="5">
    <name type="scientific">Capitella teleta</name>
    <name type="common">Polychaete worm</name>
    <dbReference type="NCBI Taxonomy" id="283909"/>
    <lineage>
        <taxon>Eukaryota</taxon>
        <taxon>Metazoa</taxon>
        <taxon>Spiralia</taxon>
        <taxon>Lophotrochozoa</taxon>
        <taxon>Annelida</taxon>
        <taxon>Polychaeta</taxon>
        <taxon>Sedentaria</taxon>
        <taxon>Scolecida</taxon>
        <taxon>Capitellidae</taxon>
        <taxon>Capitella</taxon>
    </lineage>
</organism>
<dbReference type="GO" id="GO:0005886">
    <property type="term" value="C:plasma membrane"/>
    <property type="evidence" value="ECO:0007669"/>
    <property type="project" value="TreeGrafter"/>
</dbReference>
<dbReference type="Gene3D" id="2.30.42.10">
    <property type="match status" value="1"/>
</dbReference>
<dbReference type="SMART" id="SM00325">
    <property type="entry name" value="RhoGEF"/>
    <property type="match status" value="1"/>
</dbReference>
<sequence>MSSLLCNSHAMEDKENAGCVGKKSSGKRVLPGKAHRTPFGSRNAPLANPRDTAVTSTKPLVSRINADVNDMDSYTVVLKRGRHGYGFSVLGSSPVRVSSVKPDSPAHFAGLQRGDCVVKINGQNVSRSMADSVATIVRHSEKQIIMDIHRTDNSDNMSVTSEVSQYPCPEDEPRPMPTSFHNQMVSSSVRESRPLSMMQSASPSRDISASTLSLHCAIPHVDRALQQMGNTDRERDLAVQKLQNLEYEYVQIMERGINGYLTPFKSCAISPSEHQTLFQNIEQLMSFSVHHLTKLQDCHSSQMTLQADVAPGVIYQPWVDAMAEAYESYCNGIKSAFRLLLELSENPEFKGTLKEFTRSANGLSISQFLQKPLMHIKTLVLSFQQIALSTPLDHYEYKHVKFVIETLRSACNRINDNNTRRSPSVLSLASNSPKSSVRSASPEAQIPPSTPSEHPVHMSETDSLKSSLHSERSNQTKSSSDQSMISIASVDSEVMDIQTRLVLPDHMPPLLIATATRHMIYSGDLFYFDGLLWKKLFVVLLNDLMLLTQADYEGLLTLWTDPILLDNIQQIAPLGSQVCEFTLHVNQGVDPMTLQFQAPTIDLKATWINLLDQRISSFKSQAAQAAMMDNIV</sequence>